<evidence type="ECO:0000256" key="7">
    <source>
        <dbReference type="ARBA" id="ARBA00072506"/>
    </source>
</evidence>
<dbReference type="Pfam" id="PF01193">
    <property type="entry name" value="RNA_pol_L"/>
    <property type="match status" value="1"/>
</dbReference>
<dbReference type="GO" id="GO:0003677">
    <property type="term" value="F:DNA binding"/>
    <property type="evidence" value="ECO:0007669"/>
    <property type="project" value="InterPro"/>
</dbReference>
<keyword evidence="5" id="KW-0539">Nucleus</keyword>
<evidence type="ECO:0000256" key="3">
    <source>
        <dbReference type="ARBA" id="ARBA00022478"/>
    </source>
</evidence>
<comment type="subcellular location">
    <subcellularLocation>
        <location evidence="1">Nucleus</location>
    </subcellularLocation>
</comment>
<evidence type="ECO:0000256" key="5">
    <source>
        <dbReference type="ARBA" id="ARBA00023242"/>
    </source>
</evidence>
<evidence type="ECO:0000256" key="2">
    <source>
        <dbReference type="ARBA" id="ARBA00011730"/>
    </source>
</evidence>
<evidence type="ECO:0000256" key="4">
    <source>
        <dbReference type="ARBA" id="ARBA00023163"/>
    </source>
</evidence>
<gene>
    <name evidence="10" type="ORF">MAN_03934</name>
</gene>
<dbReference type="InterPro" id="IPR036643">
    <property type="entry name" value="RNApol_insert_sf"/>
</dbReference>
<dbReference type="Pfam" id="PF01000">
    <property type="entry name" value="RNA_pol_A_bac"/>
    <property type="match status" value="1"/>
</dbReference>
<reference evidence="10 11" key="1">
    <citation type="journal article" date="2014" name="Proc. Natl. Acad. Sci. U.S.A.">
        <title>Trajectory and genomic determinants of fungal-pathogen speciation and host adaptation.</title>
        <authorList>
            <person name="Hu X."/>
            <person name="Xiao G."/>
            <person name="Zheng P."/>
            <person name="Shang Y."/>
            <person name="Su Y."/>
            <person name="Zhang X."/>
            <person name="Liu X."/>
            <person name="Zhan S."/>
            <person name="St Leger R.J."/>
            <person name="Wang C."/>
        </authorList>
    </citation>
    <scope>NUCLEOTIDE SEQUENCE [LARGE SCALE GENOMIC DNA]</scope>
    <source>
        <strain evidence="10 11">ARSEF 549</strain>
    </source>
</reference>
<evidence type="ECO:0000256" key="1">
    <source>
        <dbReference type="ARBA" id="ARBA00004123"/>
    </source>
</evidence>
<dbReference type="GO" id="GO:0046983">
    <property type="term" value="F:protein dimerization activity"/>
    <property type="evidence" value="ECO:0007669"/>
    <property type="project" value="InterPro"/>
</dbReference>
<comment type="similarity">
    <text evidence="6">Belongs to the archaeal Rpo3/eukaryotic RPB3 RNA polymerase subunit family.</text>
</comment>
<keyword evidence="11" id="KW-1185">Reference proteome</keyword>
<evidence type="ECO:0000256" key="6">
    <source>
        <dbReference type="ARBA" id="ARBA00025804"/>
    </source>
</evidence>
<dbReference type="CDD" id="cd07031">
    <property type="entry name" value="RNAP_II_RPB3"/>
    <property type="match status" value="1"/>
</dbReference>
<dbReference type="GO" id="GO:0005665">
    <property type="term" value="C:RNA polymerase II, core complex"/>
    <property type="evidence" value="ECO:0007669"/>
    <property type="project" value="TreeGrafter"/>
</dbReference>
<dbReference type="InterPro" id="IPR011262">
    <property type="entry name" value="DNA-dir_RNA_pol_insert"/>
</dbReference>
<dbReference type="GO" id="GO:0006366">
    <property type="term" value="P:transcription by RNA polymerase II"/>
    <property type="evidence" value="ECO:0007669"/>
    <property type="project" value="TreeGrafter"/>
</dbReference>
<sequence>MDGMDYDPMVMDGEPEQPQVTISAVWRPEFIAADSTRVDFALSRTNLSFANSIRRIIQAEVPTIAIDLVEVEVNTSVLADEFIAHRLGLIPLNAKGVNELNYSRDCDCEQYCEQCSVTLTLHARCTSDEIMKVYARDLIVDGRHASQVGTPVINDPEGMGCLIAKLRKDQELKLTCIAKKGIAKEHAKWMPTSAVGFEYDPHNKLHHLDLWYENNTDPQKEWPKSKYAEWEDPPQDGEPFNYDAVPDRFYFEVETSGSMEPDQIVQGGIRALQQKIGALLKGLDPKKYGGEEPAEFDGPRSPDMNMDGGTTPWQDGGYTTPYGGNMSAYGGGNTTYGGGNNTAYGGGAGAYGTTPYGQSSWQ</sequence>
<proteinExistence type="inferred from homology"/>
<dbReference type="PANTHER" id="PTHR11800:SF2">
    <property type="entry name" value="DNA-DIRECTED RNA POLYMERASE II SUBUNIT RPB3"/>
    <property type="match status" value="1"/>
</dbReference>
<feature type="region of interest" description="Disordered" evidence="8">
    <location>
        <begin position="283"/>
        <end position="305"/>
    </location>
</feature>
<dbReference type="OrthoDB" id="270173at2759"/>
<organism evidence="10 11">
    <name type="scientific">Metarhizium anisopliae (strain ARSEF 549)</name>
    <dbReference type="NCBI Taxonomy" id="3151832"/>
    <lineage>
        <taxon>Eukaryota</taxon>
        <taxon>Fungi</taxon>
        <taxon>Dikarya</taxon>
        <taxon>Ascomycota</taxon>
        <taxon>Pezizomycotina</taxon>
        <taxon>Sordariomycetes</taxon>
        <taxon>Hypocreomycetidae</taxon>
        <taxon>Hypocreales</taxon>
        <taxon>Clavicipitaceae</taxon>
        <taxon>Metarhizium</taxon>
    </lineage>
</organism>
<dbReference type="InterPro" id="IPR022842">
    <property type="entry name" value="RNAP_Rpo3/Rpb3/RPAC1"/>
</dbReference>
<evidence type="ECO:0000256" key="8">
    <source>
        <dbReference type="SAM" id="MobiDB-lite"/>
    </source>
</evidence>
<name>A0A0B4FN90_METAF</name>
<protein>
    <recommendedName>
        <fullName evidence="7">DNA-directed RNA polymerase II subunit RPB3</fullName>
    </recommendedName>
</protein>
<comment type="subunit">
    <text evidence="2">Component of the RNA polymerase II (Pol II) complex consisting of 12 subunits.</text>
</comment>
<evidence type="ECO:0000259" key="9">
    <source>
        <dbReference type="SMART" id="SM00662"/>
    </source>
</evidence>
<dbReference type="Gene3D" id="3.30.1360.10">
    <property type="entry name" value="RNA polymerase, RBP11-like subunit"/>
    <property type="match status" value="1"/>
</dbReference>
<dbReference type="PROSITE" id="PS00446">
    <property type="entry name" value="RNA_POL_D_30KD"/>
    <property type="match status" value="1"/>
</dbReference>
<dbReference type="SMART" id="SM00662">
    <property type="entry name" value="RPOLD"/>
    <property type="match status" value="1"/>
</dbReference>
<dbReference type="Gene3D" id="2.170.120.12">
    <property type="entry name" value="DNA-directed RNA polymerase, insert domain"/>
    <property type="match status" value="1"/>
</dbReference>
<dbReference type="FunFam" id="2.170.120.12:FF:000002">
    <property type="entry name" value="DNA-directed RNA polymerase II subunit RPB3"/>
    <property type="match status" value="1"/>
</dbReference>
<dbReference type="EMBL" id="AZNF01000004">
    <property type="protein sequence ID" value="KID67176.1"/>
    <property type="molecule type" value="Genomic_DNA"/>
</dbReference>
<dbReference type="SUPFAM" id="SSF56553">
    <property type="entry name" value="Insert subdomain of RNA polymerase alpha subunit"/>
    <property type="match status" value="1"/>
</dbReference>
<dbReference type="NCBIfam" id="NF001988">
    <property type="entry name" value="PRK00783.1"/>
    <property type="match status" value="1"/>
</dbReference>
<dbReference type="HOGENOM" id="CLU_038421_1_1_1"/>
<dbReference type="InterPro" id="IPR050518">
    <property type="entry name" value="Rpo3/RPB3_RNA_Pol_subunit"/>
</dbReference>
<dbReference type="HAMAP" id="MF_00320">
    <property type="entry name" value="RNApol_arch_Rpo3"/>
    <property type="match status" value="1"/>
</dbReference>
<dbReference type="SUPFAM" id="SSF55257">
    <property type="entry name" value="RBP11-like subunits of RNA polymerase"/>
    <property type="match status" value="1"/>
</dbReference>
<dbReference type="InterPro" id="IPR011263">
    <property type="entry name" value="DNA-dir_RNA_pol_RpoA/D/Rpb3"/>
</dbReference>
<feature type="domain" description="DNA-directed RNA polymerase RpoA/D/Rpb3-type" evidence="9">
    <location>
        <begin position="37"/>
        <end position="282"/>
    </location>
</feature>
<dbReference type="AlphaFoldDB" id="A0A0B4FN90"/>
<keyword evidence="4" id="KW-0804">Transcription</keyword>
<evidence type="ECO:0000313" key="10">
    <source>
        <dbReference type="EMBL" id="KID67176.1"/>
    </source>
</evidence>
<dbReference type="Proteomes" id="UP000031186">
    <property type="component" value="Unassembled WGS sequence"/>
</dbReference>
<accession>A0A0B4FN90</accession>
<comment type="caution">
    <text evidence="10">The sequence shown here is derived from an EMBL/GenBank/DDBJ whole genome shotgun (WGS) entry which is preliminary data.</text>
</comment>
<feature type="non-terminal residue" evidence="10">
    <location>
        <position position="1"/>
    </location>
</feature>
<evidence type="ECO:0000313" key="11">
    <source>
        <dbReference type="Proteomes" id="UP000031186"/>
    </source>
</evidence>
<dbReference type="GO" id="GO:0003899">
    <property type="term" value="F:DNA-directed RNA polymerase activity"/>
    <property type="evidence" value="ECO:0007669"/>
    <property type="project" value="InterPro"/>
</dbReference>
<dbReference type="PANTHER" id="PTHR11800">
    <property type="entry name" value="DNA-DIRECTED RNA POLYMERASE"/>
    <property type="match status" value="1"/>
</dbReference>
<dbReference type="InterPro" id="IPR036603">
    <property type="entry name" value="RBP11-like"/>
</dbReference>
<keyword evidence="3" id="KW-0240">DNA-directed RNA polymerase</keyword>
<dbReference type="VEuPathDB" id="FungiDB:MAN_03934"/>
<dbReference type="InterPro" id="IPR001514">
    <property type="entry name" value="DNA-dir_RNA_pol_30-40kDasu_CS"/>
</dbReference>